<keyword evidence="2" id="KW-1185">Reference proteome</keyword>
<evidence type="ECO:0000313" key="2">
    <source>
        <dbReference type="Proteomes" id="UP000664771"/>
    </source>
</evidence>
<protein>
    <submittedName>
        <fullName evidence="1">Uncharacterized protein</fullName>
    </submittedName>
</protein>
<dbReference type="Proteomes" id="UP000664771">
    <property type="component" value="Unassembled WGS sequence"/>
</dbReference>
<dbReference type="RefSeq" id="WP_207883993.1">
    <property type="nucleotide sequence ID" value="NZ_JAFVMF010000037.1"/>
</dbReference>
<reference evidence="1 2" key="1">
    <citation type="submission" date="2021-03" db="EMBL/GenBank/DDBJ databases">
        <title>The complete genome sequence of Acetobacter sacchari TBRC 11175.</title>
        <authorList>
            <person name="Charoenyingcharoen P."/>
            <person name="Yukphan P."/>
        </authorList>
    </citation>
    <scope>NUCLEOTIDE SEQUENCE [LARGE SCALE GENOMIC DNA]</scope>
    <source>
        <strain evidence="1 2">TBRC 11175</strain>
    </source>
</reference>
<feature type="non-terminal residue" evidence="1">
    <location>
        <position position="1"/>
    </location>
</feature>
<evidence type="ECO:0000313" key="1">
    <source>
        <dbReference type="EMBL" id="MBO1361946.1"/>
    </source>
</evidence>
<comment type="caution">
    <text evidence="1">The sequence shown here is derived from an EMBL/GenBank/DDBJ whole genome shotgun (WGS) entry which is preliminary data.</text>
</comment>
<name>A0ABS3M181_9PROT</name>
<sequence>PISCAEMLTRDFPNRLSEEAAKRAQSSGAKKAMAYVYSIVFVRHEGLWHGYVSGILYSGSQVVKIESTFEDRAVKYLGRFSSR</sequence>
<gene>
    <name evidence="1" type="ORF">J2D73_19365</name>
</gene>
<proteinExistence type="predicted"/>
<accession>A0ABS3M181</accession>
<dbReference type="EMBL" id="JAFVMF010000037">
    <property type="protein sequence ID" value="MBO1361946.1"/>
    <property type="molecule type" value="Genomic_DNA"/>
</dbReference>
<organism evidence="1 2">
    <name type="scientific">Acetobacter sacchari</name>
    <dbReference type="NCBI Taxonomy" id="2661687"/>
    <lineage>
        <taxon>Bacteria</taxon>
        <taxon>Pseudomonadati</taxon>
        <taxon>Pseudomonadota</taxon>
        <taxon>Alphaproteobacteria</taxon>
        <taxon>Acetobacterales</taxon>
        <taxon>Acetobacteraceae</taxon>
        <taxon>Acetobacter</taxon>
    </lineage>
</organism>